<sequence>MNSDADFCRDLTIRGTSEERNLGIGCKPSVNKIHGRRKMKIMILNSVSYPQRRNIHQVKWKISNFVRLNSRILLKKSLRS</sequence>
<dbReference type="EMBL" id="KK121845">
    <property type="protein sequence ID" value="KFM81385.1"/>
    <property type="molecule type" value="Genomic_DNA"/>
</dbReference>
<gene>
    <name evidence="1" type="ORF">X975_04189</name>
</gene>
<reference evidence="1 2" key="1">
    <citation type="submission" date="2013-11" db="EMBL/GenBank/DDBJ databases">
        <title>Genome sequencing of Stegodyphus mimosarum.</title>
        <authorList>
            <person name="Bechsgaard J."/>
        </authorList>
    </citation>
    <scope>NUCLEOTIDE SEQUENCE [LARGE SCALE GENOMIC DNA]</scope>
</reference>
<evidence type="ECO:0000313" key="2">
    <source>
        <dbReference type="Proteomes" id="UP000054359"/>
    </source>
</evidence>
<dbReference type="Proteomes" id="UP000054359">
    <property type="component" value="Unassembled WGS sequence"/>
</dbReference>
<protein>
    <submittedName>
        <fullName evidence="1">Uncharacterized protein</fullName>
    </submittedName>
</protein>
<accession>A0A087UVJ6</accession>
<keyword evidence="2" id="KW-1185">Reference proteome</keyword>
<dbReference type="AlphaFoldDB" id="A0A087UVJ6"/>
<organism evidence="1 2">
    <name type="scientific">Stegodyphus mimosarum</name>
    <name type="common">African social velvet spider</name>
    <dbReference type="NCBI Taxonomy" id="407821"/>
    <lineage>
        <taxon>Eukaryota</taxon>
        <taxon>Metazoa</taxon>
        <taxon>Ecdysozoa</taxon>
        <taxon>Arthropoda</taxon>
        <taxon>Chelicerata</taxon>
        <taxon>Arachnida</taxon>
        <taxon>Araneae</taxon>
        <taxon>Araneomorphae</taxon>
        <taxon>Entelegynae</taxon>
        <taxon>Eresoidea</taxon>
        <taxon>Eresidae</taxon>
        <taxon>Stegodyphus</taxon>
    </lineage>
</organism>
<proteinExistence type="predicted"/>
<feature type="non-terminal residue" evidence="1">
    <location>
        <position position="80"/>
    </location>
</feature>
<name>A0A087UVJ6_STEMI</name>
<evidence type="ECO:0000313" key="1">
    <source>
        <dbReference type="EMBL" id="KFM81385.1"/>
    </source>
</evidence>